<feature type="region of interest" description="Disordered" evidence="1">
    <location>
        <begin position="578"/>
        <end position="621"/>
    </location>
</feature>
<dbReference type="Proteomes" id="UP000557566">
    <property type="component" value="Unassembled WGS sequence"/>
</dbReference>
<evidence type="ECO:0000313" key="5">
    <source>
        <dbReference type="Proteomes" id="UP000557566"/>
    </source>
</evidence>
<dbReference type="Pfam" id="PF12825">
    <property type="entry name" value="DUF3818"/>
    <property type="match status" value="1"/>
</dbReference>
<keyword evidence="5" id="KW-1185">Reference proteome</keyword>
<evidence type="ECO:0000313" key="4">
    <source>
        <dbReference type="EMBL" id="KAF4506519.1"/>
    </source>
</evidence>
<evidence type="ECO:0000259" key="3">
    <source>
        <dbReference type="Pfam" id="PF12828"/>
    </source>
</evidence>
<dbReference type="OrthoDB" id="2117459at2759"/>
<dbReference type="AlphaFoldDB" id="A0A8H4LVZ5"/>
<evidence type="ECO:0000256" key="1">
    <source>
        <dbReference type="SAM" id="MobiDB-lite"/>
    </source>
</evidence>
<dbReference type="InterPro" id="IPR024555">
    <property type="entry name" value="PX-associated"/>
</dbReference>
<sequence>MATPPQHLSPEQVRSLFNILTHHGTYAEIETLKEPLAWPRFGFPFSDRTPGSSAALDSSLAQLSLQPNRGKTREGEASVPVLQTLLVQFVLPLPAIRDFPRDWWRVRALSIVSRLAVADLSESYDRGSIGLRKTLTTASSSVLEMVARGSLGGLARGPTPQLRAYDRGRADELVRSWDDLLQNIVYGEGFVDKFFDHLARTPNLDSFQPGTPAVTDYIVMHLAGLLHQIVVRSPEGPSLLKQLETVQTLIPWTVIRQTLRVGNAASMINAMLKIVLAKMSSSSGNLLQKIISLVMAGDASDFRKAAAKIEKAKGRPDDQHLRILREHVAAGRQAHEEAREASMRNSQSIVMAILARDTNRPASLSASQHAQCLEYYSALLAVRDRDAISNSLCRETPDHLTQAVRDAVGAYTPMIRLVHERLDLRVHMTALENFIDDFIKAGKPSKKGAPPSVEDYVVLLHKHRGFLYRFLHQVAAASPEVWDWFRAWANTAVTRFRRPEDPAADMDARLRRLFADLAAPARTSVLGAVDAHARYLAELDRLSHSRLQAVASGAARDTGVPGAYMARWQGLLDDTLITPDEPRGPVRRGREVKNAPTLGKAAKSSAPSYSPGPDSQLPAAPDVSGVVRALGDGFGRLVRERAIALQAQVDLP</sequence>
<feature type="domain" description="PX" evidence="2">
    <location>
        <begin position="192"/>
        <end position="379"/>
    </location>
</feature>
<proteinExistence type="predicted"/>
<evidence type="ECO:0000259" key="2">
    <source>
        <dbReference type="Pfam" id="PF12825"/>
    </source>
</evidence>
<name>A0A8H4LVZ5_9HYPO</name>
<feature type="domain" description="PX-associated" evidence="3">
    <location>
        <begin position="5"/>
        <end position="148"/>
    </location>
</feature>
<reference evidence="4 5" key="1">
    <citation type="journal article" date="2020" name="Genome Biol. Evol.">
        <title>A new high-quality draft genome assembly of the Chinese cordyceps Ophiocordyceps sinensis.</title>
        <authorList>
            <person name="Shu R."/>
            <person name="Zhang J."/>
            <person name="Meng Q."/>
            <person name="Zhang H."/>
            <person name="Zhou G."/>
            <person name="Li M."/>
            <person name="Wu P."/>
            <person name="Zhao Y."/>
            <person name="Chen C."/>
            <person name="Qin Q."/>
        </authorList>
    </citation>
    <scope>NUCLEOTIDE SEQUENCE [LARGE SCALE GENOMIC DNA]</scope>
    <source>
        <strain evidence="4 5">IOZ07</strain>
    </source>
</reference>
<feature type="compositionally biased region" description="Low complexity" evidence="1">
    <location>
        <begin position="599"/>
        <end position="613"/>
    </location>
</feature>
<dbReference type="InterPro" id="IPR047168">
    <property type="entry name" value="LEC1-like"/>
</dbReference>
<dbReference type="InterPro" id="IPR024554">
    <property type="entry name" value="LEC1-like_C"/>
</dbReference>
<protein>
    <recommendedName>
        <fullName evidence="6">Px domain containing protein</fullName>
    </recommendedName>
</protein>
<organism evidence="4 5">
    <name type="scientific">Ophiocordyceps sinensis</name>
    <dbReference type="NCBI Taxonomy" id="72228"/>
    <lineage>
        <taxon>Eukaryota</taxon>
        <taxon>Fungi</taxon>
        <taxon>Dikarya</taxon>
        <taxon>Ascomycota</taxon>
        <taxon>Pezizomycotina</taxon>
        <taxon>Sordariomycetes</taxon>
        <taxon>Hypocreomycetidae</taxon>
        <taxon>Hypocreales</taxon>
        <taxon>Ophiocordycipitaceae</taxon>
        <taxon>Ophiocordyceps</taxon>
    </lineage>
</organism>
<accession>A0A8H4LVZ5</accession>
<dbReference type="PANTHER" id="PTHR47185">
    <property type="entry name" value="PX DOMAIN-CONTAINING PROTEIN YPR097W"/>
    <property type="match status" value="1"/>
</dbReference>
<evidence type="ECO:0008006" key="6">
    <source>
        <dbReference type="Google" id="ProtNLM"/>
    </source>
</evidence>
<comment type="caution">
    <text evidence="4">The sequence shown here is derived from an EMBL/GenBank/DDBJ whole genome shotgun (WGS) entry which is preliminary data.</text>
</comment>
<dbReference type="GO" id="GO:0035091">
    <property type="term" value="F:phosphatidylinositol binding"/>
    <property type="evidence" value="ECO:0007669"/>
    <property type="project" value="TreeGrafter"/>
</dbReference>
<gene>
    <name evidence="4" type="ORF">G6O67_006597</name>
</gene>
<dbReference type="EMBL" id="JAAVMX010000007">
    <property type="protein sequence ID" value="KAF4506519.1"/>
    <property type="molecule type" value="Genomic_DNA"/>
</dbReference>
<dbReference type="Pfam" id="PF12828">
    <property type="entry name" value="PXB"/>
    <property type="match status" value="1"/>
</dbReference>
<dbReference type="PANTHER" id="PTHR47185:SF2">
    <property type="entry name" value="FUNGAL PROTEIN"/>
    <property type="match status" value="1"/>
</dbReference>
<feature type="compositionally biased region" description="Basic and acidic residues" evidence="1">
    <location>
        <begin position="580"/>
        <end position="593"/>
    </location>
</feature>